<dbReference type="Pfam" id="PF13469">
    <property type="entry name" value="Sulfotransfer_3"/>
    <property type="match status" value="1"/>
</dbReference>
<organism evidence="3 4">
    <name type="scientific">Sphingomonas hominis</name>
    <dbReference type="NCBI Taxonomy" id="2741495"/>
    <lineage>
        <taxon>Bacteria</taxon>
        <taxon>Pseudomonadati</taxon>
        <taxon>Pseudomonadota</taxon>
        <taxon>Alphaproteobacteria</taxon>
        <taxon>Sphingomonadales</taxon>
        <taxon>Sphingomonadaceae</taxon>
        <taxon>Sphingomonas</taxon>
    </lineage>
</organism>
<evidence type="ECO:0000256" key="1">
    <source>
        <dbReference type="ARBA" id="ARBA00022679"/>
    </source>
</evidence>
<dbReference type="PROSITE" id="PS50005">
    <property type="entry name" value="TPR"/>
    <property type="match status" value="2"/>
</dbReference>
<dbReference type="InterPro" id="IPR027417">
    <property type="entry name" value="P-loop_NTPase"/>
</dbReference>
<dbReference type="SUPFAM" id="SSF52540">
    <property type="entry name" value="P-loop containing nucleoside triphosphate hydrolases"/>
    <property type="match status" value="1"/>
</dbReference>
<keyword evidence="1" id="KW-0808">Transferase</keyword>
<dbReference type="InterPro" id="IPR019734">
    <property type="entry name" value="TPR_rpt"/>
</dbReference>
<dbReference type="PANTHER" id="PTHR12788:SF10">
    <property type="entry name" value="PROTEIN-TYROSINE SULFOTRANSFERASE"/>
    <property type="match status" value="1"/>
</dbReference>
<comment type="caution">
    <text evidence="3">The sequence shown here is derived from an EMBL/GenBank/DDBJ whole genome shotgun (WGS) entry which is preliminary data.</text>
</comment>
<dbReference type="RefSeq" id="WP_174193254.1">
    <property type="nucleotide sequence ID" value="NZ_JABULH010000002.1"/>
</dbReference>
<proteinExistence type="predicted"/>
<dbReference type="PANTHER" id="PTHR12788">
    <property type="entry name" value="PROTEIN-TYROSINE SULFOTRANSFERASE 2"/>
    <property type="match status" value="1"/>
</dbReference>
<dbReference type="Gene3D" id="1.25.40.10">
    <property type="entry name" value="Tetratricopeptide repeat domain"/>
    <property type="match status" value="2"/>
</dbReference>
<accession>A0ABX2JLW4</accession>
<keyword evidence="2" id="KW-0802">TPR repeat</keyword>
<name>A0ABX2JLW4_9SPHN</name>
<feature type="repeat" description="TPR" evidence="2">
    <location>
        <begin position="4"/>
        <end position="37"/>
    </location>
</feature>
<dbReference type="EMBL" id="JABULH010000002">
    <property type="protein sequence ID" value="NTS64858.1"/>
    <property type="molecule type" value="Genomic_DNA"/>
</dbReference>
<feature type="repeat" description="TPR" evidence="2">
    <location>
        <begin position="108"/>
        <end position="141"/>
    </location>
</feature>
<dbReference type="Proteomes" id="UP000621447">
    <property type="component" value="Unassembled WGS sequence"/>
</dbReference>
<sequence>MTTAAEWSQHAARASQSGRVDEAIAAWHRAVSIDPRRADDWFNLAYFLRVSRRFPEASAAYGEALRYGVARPEEAYVNRAVILSEHLDRPGEAIEALQAALAVEPTFLPALLNLGNLLEDHGDSEAARAAYERALAVDPVNGRALARRAAILVHTGDVSRAIDQLRPLSARVSLDPVDHAEINFALGQALDAAQDYDAAWIAFTDANRSAAAAMPAATRYDPAAHERYIAALKRQFPLPVRAEPSERGASLFVCGMFRSGSTLAEQMLGRHAAITPGGELDFIPALVAGALHPYPTTLARADRRALTAVRNAYLDARDQLHPRARLVTDKRPDNFLHLGLITAIMPDAQVIHTVRDPRDTILSVFFQYFDNSVSYSNDLTQIAHWFRNYQSLMRFWQERLSIPIHQVDYDRLVHDPRAEIDAVLTSLGLPWDEQCLAPERANNLVRTASVWQVRASLHTRSSKRWQNYARHLAPLEDLLPV</sequence>
<dbReference type="InterPro" id="IPR026634">
    <property type="entry name" value="TPST-like"/>
</dbReference>
<dbReference type="InterPro" id="IPR011990">
    <property type="entry name" value="TPR-like_helical_dom_sf"/>
</dbReference>
<dbReference type="SUPFAM" id="SSF48452">
    <property type="entry name" value="TPR-like"/>
    <property type="match status" value="1"/>
</dbReference>
<gene>
    <name evidence="3" type="ORF">HRV97_06760</name>
</gene>
<reference evidence="3 4" key="1">
    <citation type="submission" date="2020-06" db="EMBL/GenBank/DDBJ databases">
        <title>Sphingomonas hominis sp. nov., a member of the Sphingomonas, isolated from the hair of a 22-year-old girl.</title>
        <authorList>
            <person name="Zhang D.-F."/>
            <person name="Cui X.-W."/>
        </authorList>
    </citation>
    <scope>NUCLEOTIDE SEQUENCE [LARGE SCALE GENOMIC DNA]</scope>
    <source>
        <strain evidence="3 4">HHU CXW</strain>
    </source>
</reference>
<dbReference type="SMART" id="SM00028">
    <property type="entry name" value="TPR"/>
    <property type="match status" value="4"/>
</dbReference>
<dbReference type="Pfam" id="PF13432">
    <property type="entry name" value="TPR_16"/>
    <property type="match status" value="2"/>
</dbReference>
<dbReference type="Gene3D" id="3.40.50.300">
    <property type="entry name" value="P-loop containing nucleotide triphosphate hydrolases"/>
    <property type="match status" value="1"/>
</dbReference>
<evidence type="ECO:0000313" key="3">
    <source>
        <dbReference type="EMBL" id="NTS64858.1"/>
    </source>
</evidence>
<protein>
    <submittedName>
        <fullName evidence="3">Sulfotransferase</fullName>
    </submittedName>
</protein>
<evidence type="ECO:0000256" key="2">
    <source>
        <dbReference type="PROSITE-ProRule" id="PRU00339"/>
    </source>
</evidence>
<evidence type="ECO:0000313" key="4">
    <source>
        <dbReference type="Proteomes" id="UP000621447"/>
    </source>
</evidence>
<keyword evidence="4" id="KW-1185">Reference proteome</keyword>